<dbReference type="NCBIfam" id="TIGR00553">
    <property type="entry name" value="pabB"/>
    <property type="match status" value="1"/>
</dbReference>
<dbReference type="InterPro" id="IPR015890">
    <property type="entry name" value="Chorismate_C"/>
</dbReference>
<organism evidence="5 6">
    <name type="scientific">Methylophaga lonarensis MPL</name>
    <dbReference type="NCBI Taxonomy" id="1286106"/>
    <lineage>
        <taxon>Bacteria</taxon>
        <taxon>Pseudomonadati</taxon>
        <taxon>Pseudomonadota</taxon>
        <taxon>Gammaproteobacteria</taxon>
        <taxon>Thiotrichales</taxon>
        <taxon>Piscirickettsiaceae</taxon>
        <taxon>Methylophaga</taxon>
    </lineage>
</organism>
<keyword evidence="6" id="KW-1185">Reference proteome</keyword>
<dbReference type="AlphaFoldDB" id="M7PJ68"/>
<dbReference type="PANTHER" id="PTHR11236:SF50">
    <property type="entry name" value="AMINODEOXYCHORISMATE SYNTHASE COMPONENT 1"/>
    <property type="match status" value="1"/>
</dbReference>
<evidence type="ECO:0000259" key="3">
    <source>
        <dbReference type="Pfam" id="PF00425"/>
    </source>
</evidence>
<evidence type="ECO:0000256" key="2">
    <source>
        <dbReference type="ARBA" id="ARBA00022679"/>
    </source>
</evidence>
<dbReference type="GO" id="GO:0009396">
    <property type="term" value="P:folic acid-containing compound biosynthetic process"/>
    <property type="evidence" value="ECO:0007669"/>
    <property type="project" value="InterPro"/>
</dbReference>
<evidence type="ECO:0000259" key="4">
    <source>
        <dbReference type="Pfam" id="PF04715"/>
    </source>
</evidence>
<dbReference type="eggNOG" id="COG0147">
    <property type="taxonomic scope" value="Bacteria"/>
</dbReference>
<dbReference type="PRINTS" id="PR00095">
    <property type="entry name" value="ANTSNTHASEI"/>
</dbReference>
<evidence type="ECO:0000313" key="6">
    <source>
        <dbReference type="Proteomes" id="UP000012019"/>
    </source>
</evidence>
<dbReference type="GO" id="GO:0046820">
    <property type="term" value="F:4-amino-4-deoxychorismate synthase activity"/>
    <property type="evidence" value="ECO:0007669"/>
    <property type="project" value="UniProtKB-EC"/>
</dbReference>
<dbReference type="InterPro" id="IPR019999">
    <property type="entry name" value="Anth_synth_I-like"/>
</dbReference>
<gene>
    <name evidence="5" type="ORF">MPL1_02158</name>
</gene>
<dbReference type="EC" id="2.6.1.85" evidence="1"/>
<dbReference type="STRING" id="1286106.MPL1_02158"/>
<evidence type="ECO:0000256" key="1">
    <source>
        <dbReference type="ARBA" id="ARBA00013139"/>
    </source>
</evidence>
<dbReference type="InterPro" id="IPR005801">
    <property type="entry name" value="ADC_synthase"/>
</dbReference>
<dbReference type="Pfam" id="PF04715">
    <property type="entry name" value="Anth_synt_I_N"/>
    <property type="match status" value="1"/>
</dbReference>
<feature type="domain" description="Anthranilate synthase component I N-terminal" evidence="4">
    <location>
        <begin position="19"/>
        <end position="151"/>
    </location>
</feature>
<name>M7PJ68_9GAMM</name>
<dbReference type="OrthoDB" id="9803598at2"/>
<proteinExistence type="predicted"/>
<dbReference type="InterPro" id="IPR005802">
    <property type="entry name" value="ADC_synth_comp_1"/>
</dbReference>
<dbReference type="GO" id="GO:0000162">
    <property type="term" value="P:L-tryptophan biosynthetic process"/>
    <property type="evidence" value="ECO:0007669"/>
    <property type="project" value="TreeGrafter"/>
</dbReference>
<sequence length="465" mass="51995">MTIHPALLTELPYHADCTPLFEKVRDLPWPVLLDSAGTEGENGRYDIIAADPFITLQCYQRQVHLWQRADTVQQYDADPFEALQAVLSPLKQAPCELPFSGGAIGYFSYDLGRCIEQLPNSAQNAENIADLAVGIYDWAIVNDHQLEKCWLVSHAQDPKTETFWPELVQRLKADPQETSSEPAEFTVTGPLACNLDQQKYQQAFDRIKHYIVEGDCYQVNLTKRYEIEADGDGWLAYKALRQRNAAPFSAFLQTPEVCVMSSSPERLLKLNGKQVETKPIKGTRPRDRQDPVRDMALATALQSSLKDRAENLMIVDLLRNDLGKVCRPGSIKVPKPFALESFATVHHLVSTVTGELAEQQDAVSLLRACFPGGSITGAPKLRAMEIIEELEPHRRGVYCGSIAYVSVDGKMDSNIAIRTMIYNQQRLRFWAGGGIVADSEVDAEYREVDDKAAAMCQVVESFRKA</sequence>
<dbReference type="Gene3D" id="3.60.120.10">
    <property type="entry name" value="Anthranilate synthase"/>
    <property type="match status" value="1"/>
</dbReference>
<feature type="domain" description="Chorismate-utilising enzyme C-terminal" evidence="3">
    <location>
        <begin position="197"/>
        <end position="451"/>
    </location>
</feature>
<dbReference type="EMBL" id="APHR01000010">
    <property type="protein sequence ID" value="EMR13930.1"/>
    <property type="molecule type" value="Genomic_DNA"/>
</dbReference>
<reference evidence="5 6" key="1">
    <citation type="journal article" date="2013" name="Genome Announc.">
        <title>Draft Genome Sequence of Methylophaga lonarensis MPLT, a Haloalkaliphilic (Non-Methane-Utilizing) Methylotroph.</title>
        <authorList>
            <person name="Shetty S.A."/>
            <person name="Marathe N.P."/>
            <person name="Munot H."/>
            <person name="Antony C.P."/>
            <person name="Dhotre D.P."/>
            <person name="Murrell J.C."/>
            <person name="Shouche Y.S."/>
        </authorList>
    </citation>
    <scope>NUCLEOTIDE SEQUENCE [LARGE SCALE GENOMIC DNA]</scope>
    <source>
        <strain evidence="5 6">MPL</strain>
    </source>
</reference>
<dbReference type="Pfam" id="PF00425">
    <property type="entry name" value="Chorismate_bind"/>
    <property type="match status" value="1"/>
</dbReference>
<dbReference type="SUPFAM" id="SSF56322">
    <property type="entry name" value="ADC synthase"/>
    <property type="match status" value="1"/>
</dbReference>
<dbReference type="RefSeq" id="WP_009725476.1">
    <property type="nucleotide sequence ID" value="NZ_APHR01000010.1"/>
</dbReference>
<keyword evidence="2" id="KW-0808">Transferase</keyword>
<dbReference type="PANTHER" id="PTHR11236">
    <property type="entry name" value="AMINOBENZOATE/ANTHRANILATE SYNTHASE"/>
    <property type="match status" value="1"/>
</dbReference>
<dbReference type="InterPro" id="IPR006805">
    <property type="entry name" value="Anth_synth_I_N"/>
</dbReference>
<comment type="caution">
    <text evidence="5">The sequence shown here is derived from an EMBL/GenBank/DDBJ whole genome shotgun (WGS) entry which is preliminary data.</text>
</comment>
<evidence type="ECO:0000313" key="5">
    <source>
        <dbReference type="EMBL" id="EMR13930.1"/>
    </source>
</evidence>
<accession>M7PJ68</accession>
<dbReference type="PATRIC" id="fig|1286106.3.peg.434"/>
<protein>
    <recommendedName>
        <fullName evidence="1">aminodeoxychorismate synthase</fullName>
        <ecNumber evidence="1">2.6.1.85</ecNumber>
    </recommendedName>
</protein>
<dbReference type="Proteomes" id="UP000012019">
    <property type="component" value="Unassembled WGS sequence"/>
</dbReference>